<gene>
    <name evidence="1" type="ORF">NBR_LOCUS10805</name>
</gene>
<dbReference type="AlphaFoldDB" id="A0A0N4Y4I0"/>
<dbReference type="Gene3D" id="3.30.420.10">
    <property type="entry name" value="Ribonuclease H-like superfamily/Ribonuclease H"/>
    <property type="match status" value="1"/>
</dbReference>
<reference evidence="1 2" key="2">
    <citation type="submission" date="2018-11" db="EMBL/GenBank/DDBJ databases">
        <authorList>
            <consortium name="Pathogen Informatics"/>
        </authorList>
    </citation>
    <scope>NUCLEOTIDE SEQUENCE [LARGE SCALE GENOMIC DNA]</scope>
</reference>
<dbReference type="GO" id="GO:0003676">
    <property type="term" value="F:nucleic acid binding"/>
    <property type="evidence" value="ECO:0007669"/>
    <property type="project" value="InterPro"/>
</dbReference>
<accession>A0A0N4Y4I0</accession>
<keyword evidence="2" id="KW-1185">Reference proteome</keyword>
<dbReference type="InterPro" id="IPR036397">
    <property type="entry name" value="RNaseH_sf"/>
</dbReference>
<dbReference type="OMA" id="WAQELIL"/>
<reference evidence="3" key="1">
    <citation type="submission" date="2017-02" db="UniProtKB">
        <authorList>
            <consortium name="WormBaseParasite"/>
        </authorList>
    </citation>
    <scope>IDENTIFICATION</scope>
</reference>
<sequence length="167" mass="18679">MLPTSAEYNRRAAIIEGVRAELPAAEIMRFFLYSKSTVYDVGARYKASEEGTAEAVEWAQELILEIPGQSQTKLATVLGGRPYVFQQDGALAHTSHLVQNALFGNIGMLWSKVFLFPKSPDLNPMDNYHFSVVERVAHETRNPNFTSLQTLIGAAFEKLDRAFLKRA</sequence>
<organism evidence="3">
    <name type="scientific">Nippostrongylus brasiliensis</name>
    <name type="common">Rat hookworm</name>
    <dbReference type="NCBI Taxonomy" id="27835"/>
    <lineage>
        <taxon>Eukaryota</taxon>
        <taxon>Metazoa</taxon>
        <taxon>Ecdysozoa</taxon>
        <taxon>Nematoda</taxon>
        <taxon>Chromadorea</taxon>
        <taxon>Rhabditida</taxon>
        <taxon>Rhabditina</taxon>
        <taxon>Rhabditomorpha</taxon>
        <taxon>Strongyloidea</taxon>
        <taxon>Heligmosomidae</taxon>
        <taxon>Nippostrongylus</taxon>
    </lineage>
</organism>
<dbReference type="Proteomes" id="UP000271162">
    <property type="component" value="Unassembled WGS sequence"/>
</dbReference>
<name>A0A0N4Y4I0_NIPBR</name>
<dbReference type="WBParaSite" id="NBR_0001080401-mRNA-1">
    <property type="protein sequence ID" value="NBR_0001080401-mRNA-1"/>
    <property type="gene ID" value="NBR_0001080401"/>
</dbReference>
<evidence type="ECO:0000313" key="1">
    <source>
        <dbReference type="EMBL" id="VDL74394.1"/>
    </source>
</evidence>
<evidence type="ECO:0000313" key="2">
    <source>
        <dbReference type="Proteomes" id="UP000271162"/>
    </source>
</evidence>
<dbReference type="EMBL" id="UYSL01020391">
    <property type="protein sequence ID" value="VDL74394.1"/>
    <property type="molecule type" value="Genomic_DNA"/>
</dbReference>
<protein>
    <submittedName>
        <fullName evidence="3">Transcriptional regulator</fullName>
    </submittedName>
</protein>
<proteinExistence type="predicted"/>
<evidence type="ECO:0000313" key="3">
    <source>
        <dbReference type="WBParaSite" id="NBR_0001080401-mRNA-1"/>
    </source>
</evidence>